<proteinExistence type="predicted"/>
<evidence type="ECO:0000313" key="1">
    <source>
        <dbReference type="EMBL" id="AKJ96218.1"/>
    </source>
</evidence>
<evidence type="ECO:0000313" key="2">
    <source>
        <dbReference type="Proteomes" id="UP000064201"/>
    </source>
</evidence>
<reference evidence="1 2" key="1">
    <citation type="submission" date="2015-04" db="EMBL/GenBank/DDBJ databases">
        <title>Complete Sequence for the Genome of the Thioalkalivibrio versutus D301.</title>
        <authorList>
            <person name="Mu T."/>
            <person name="Zhou J."/>
            <person name="Xu X."/>
        </authorList>
    </citation>
    <scope>NUCLEOTIDE SEQUENCE [LARGE SCALE GENOMIC DNA]</scope>
    <source>
        <strain evidence="1 2">D301</strain>
    </source>
</reference>
<accession>A0A0G3G4Q6</accession>
<organism evidence="1 2">
    <name type="scientific">Thioalkalivibrio versutus</name>
    <dbReference type="NCBI Taxonomy" id="106634"/>
    <lineage>
        <taxon>Bacteria</taxon>
        <taxon>Pseudomonadati</taxon>
        <taxon>Pseudomonadota</taxon>
        <taxon>Gammaproteobacteria</taxon>
        <taxon>Chromatiales</taxon>
        <taxon>Ectothiorhodospiraceae</taxon>
        <taxon>Thioalkalivibrio</taxon>
    </lineage>
</organism>
<dbReference type="AlphaFoldDB" id="A0A0G3G4Q6"/>
<dbReference type="Proteomes" id="UP000064201">
    <property type="component" value="Chromosome"/>
</dbReference>
<sequence length="289" mass="30534">MNESEIQRCGELVDLALTVGPEGPEFDGRPVQCLRLPAAAAPALEQALGEVPAGCGRVIGRGKDDAAGQVVLVLERGQAIRGQAIQGTVAAEGPGSLEALGERAADWQGRHTAGALPAGDGYRRGVLQQRMRERADTITSSLDAESRTILDAELHHQGLYRFEDLPLAGSVWQTVRIYPEGAGLADLVLPPAPVPAFWQVARLALAVAVDDAGRPDAEGYRALLSGYNGRRPLTAIERGAAPTLLRLAALDDWLAALEAGVDGRAERERLAALQVEAARLQGVWVRAAA</sequence>
<protein>
    <submittedName>
        <fullName evidence="1">Uncharacterized protein</fullName>
    </submittedName>
</protein>
<name>A0A0G3G4Q6_9GAMM</name>
<dbReference type="Gene3D" id="3.90.1200.10">
    <property type="match status" value="1"/>
</dbReference>
<dbReference type="RefSeq" id="WP_047251785.1">
    <property type="nucleotide sequence ID" value="NZ_CP011367.1"/>
</dbReference>
<dbReference type="EMBL" id="CP011367">
    <property type="protein sequence ID" value="AKJ96218.1"/>
    <property type="molecule type" value="Genomic_DNA"/>
</dbReference>
<dbReference type="STRING" id="106634.TVD_13000"/>
<keyword evidence="2" id="KW-1185">Reference proteome</keyword>
<dbReference type="OrthoDB" id="9777460at2"/>
<dbReference type="KEGG" id="tvr:TVD_13000"/>
<gene>
    <name evidence="1" type="ORF">TVD_13000</name>
</gene>
<dbReference type="PATRIC" id="fig|106634.4.peg.2651"/>